<accession>A0A6A7GA09</accession>
<dbReference type="EMBL" id="IACT01008674">
    <property type="protein sequence ID" value="LAC27786.1"/>
    <property type="molecule type" value="mRNA"/>
</dbReference>
<dbReference type="InterPro" id="IPR001452">
    <property type="entry name" value="SH3_domain"/>
</dbReference>
<dbReference type="PROSITE" id="PS50002">
    <property type="entry name" value="SH3"/>
    <property type="match status" value="1"/>
</dbReference>
<dbReference type="SUPFAM" id="SSF50729">
    <property type="entry name" value="PH domain-like"/>
    <property type="match status" value="1"/>
</dbReference>
<evidence type="ECO:0000256" key="2">
    <source>
        <dbReference type="PROSITE-ProRule" id="PRU00192"/>
    </source>
</evidence>
<dbReference type="InterPro" id="IPR035899">
    <property type="entry name" value="DBL_dom_sf"/>
</dbReference>
<dbReference type="AlphaFoldDB" id="A0A6A7GA09"/>
<evidence type="ECO:0000259" key="4">
    <source>
        <dbReference type="PROSITE" id="PS50002"/>
    </source>
</evidence>
<dbReference type="GO" id="GO:0005085">
    <property type="term" value="F:guanyl-nucleotide exchange factor activity"/>
    <property type="evidence" value="ECO:0007669"/>
    <property type="project" value="InterPro"/>
</dbReference>
<dbReference type="InterPro" id="IPR036028">
    <property type="entry name" value="SH3-like_dom_sf"/>
</dbReference>
<reference evidence="6" key="1">
    <citation type="submission" date="2017-11" db="EMBL/GenBank/DDBJ databases">
        <title>The sensing device of the deep-sea amphipod.</title>
        <authorList>
            <person name="Kobayashi H."/>
            <person name="Nagahama T."/>
            <person name="Arai W."/>
            <person name="Sasagawa Y."/>
            <person name="Umeda M."/>
            <person name="Hayashi T."/>
            <person name="Nikaido I."/>
            <person name="Watanabe H."/>
            <person name="Oguri K."/>
            <person name="Kitazato H."/>
            <person name="Fujioka K."/>
            <person name="Kido Y."/>
            <person name="Takami H."/>
        </authorList>
    </citation>
    <scope>NUCLEOTIDE SEQUENCE</scope>
    <source>
        <tissue evidence="6">Whole body</tissue>
    </source>
</reference>
<dbReference type="Gene3D" id="2.30.29.30">
    <property type="entry name" value="Pleckstrin-homology domain (PH domain)/Phosphotyrosine-binding domain (PTB)"/>
    <property type="match status" value="1"/>
</dbReference>
<dbReference type="SUPFAM" id="SSF50044">
    <property type="entry name" value="SH3-domain"/>
    <property type="match status" value="1"/>
</dbReference>
<dbReference type="CDD" id="cd00160">
    <property type="entry name" value="RhoGEF"/>
    <property type="match status" value="1"/>
</dbReference>
<name>A0A6A7GA09_9CRUS</name>
<sequence length="608" mass="67424">MDSSVLLVEAVYQFKGTNNDELCFKKGSIITLTQKDDDTWWEGTYDGNTGWFPANYVRPYKPSGLGESVNSAMGGQSSALQSTSSEQQMYRALVLRNLLDSERQHITELNTFINNCLVPLLNNKLFNSSDYSTLVRNLERVLSVHQELLSRLEGEGEKASSEQRVGRVFLGMAGDILSQPHRQYCSQHPRAVCFIQEHQSEITRCLEGNSLYEESMEGVQKKPGMLVLTTGLSKPFRRLQQYSGLLQELHRHLPEAHKDRGDAQRAAKIMADFAASCNALRRQKELELEVVTGEISGWERGTLAVLGEVQAMGSVAVLPHNTDRYLVLFPKHLVLLAVSPRMSNFIFQSEHNLTDISCAKLDDCDQYKNAFELTGVKMDRLVAVCQSKTDQQRWVDLLSQHHTTTTQQPPLPSKNSSSSSKTHSQSNIKNSGQISSSKGNPPRSYSQGSGQFVQPPLPPHKVQPKQLPALPTKTAAATAVAPPLPPSHGNSINSRRPSAGIRHSATISHKAWSLCDLRPSAPLRPNLLRKARNIKKDERWHDEDSIILRVVEAYCASTASRYTQASALPAAVTGTLSPFGELRGPHNASKNWCCGLAIKAIRRNVDLD</sequence>
<feature type="compositionally biased region" description="Low complexity" evidence="3">
    <location>
        <begin position="467"/>
        <end position="481"/>
    </location>
</feature>
<proteinExistence type="evidence at transcript level"/>
<feature type="domain" description="DH" evidence="5">
    <location>
        <begin position="90"/>
        <end position="280"/>
    </location>
</feature>
<dbReference type="PANTHER" id="PTHR46026">
    <property type="entry name" value="RHO-TYPE GUANINE NUCLEOTIDE EXCHANGE FACTOR, ISOFORM F"/>
    <property type="match status" value="1"/>
</dbReference>
<evidence type="ECO:0000256" key="1">
    <source>
        <dbReference type="ARBA" id="ARBA00022443"/>
    </source>
</evidence>
<dbReference type="SUPFAM" id="SSF48065">
    <property type="entry name" value="DBL homology domain (DH-domain)"/>
    <property type="match status" value="1"/>
</dbReference>
<keyword evidence="1 2" id="KW-0728">SH3 domain</keyword>
<dbReference type="Pfam" id="PF14604">
    <property type="entry name" value="SH3_9"/>
    <property type="match status" value="1"/>
</dbReference>
<dbReference type="Pfam" id="PF00621">
    <property type="entry name" value="RhoGEF"/>
    <property type="match status" value="1"/>
</dbReference>
<organism evidence="6">
    <name type="scientific">Hirondellea gigas</name>
    <dbReference type="NCBI Taxonomy" id="1518452"/>
    <lineage>
        <taxon>Eukaryota</taxon>
        <taxon>Metazoa</taxon>
        <taxon>Ecdysozoa</taxon>
        <taxon>Arthropoda</taxon>
        <taxon>Crustacea</taxon>
        <taxon>Multicrustacea</taxon>
        <taxon>Malacostraca</taxon>
        <taxon>Eumalacostraca</taxon>
        <taxon>Peracarida</taxon>
        <taxon>Amphipoda</taxon>
        <taxon>Amphilochidea</taxon>
        <taxon>Lysianassida</taxon>
        <taxon>Lysianassidira</taxon>
        <taxon>Lysianassoidea</taxon>
        <taxon>Lysianassidae</taxon>
        <taxon>Hirondellea</taxon>
    </lineage>
</organism>
<dbReference type="PRINTS" id="PR00452">
    <property type="entry name" value="SH3DOMAIN"/>
</dbReference>
<dbReference type="Gene3D" id="2.30.30.40">
    <property type="entry name" value="SH3 Domains"/>
    <property type="match status" value="1"/>
</dbReference>
<dbReference type="PANTHER" id="PTHR46026:SF1">
    <property type="entry name" value="RHO-TYPE GUANINE NUCLEOTIDE EXCHANGE FACTOR, ISOFORM F"/>
    <property type="match status" value="1"/>
</dbReference>
<evidence type="ECO:0000259" key="5">
    <source>
        <dbReference type="PROSITE" id="PS50010"/>
    </source>
</evidence>
<feature type="region of interest" description="Disordered" evidence="3">
    <location>
        <begin position="402"/>
        <end position="498"/>
    </location>
</feature>
<feature type="compositionally biased region" description="Low complexity" evidence="3">
    <location>
        <begin position="402"/>
        <end position="427"/>
    </location>
</feature>
<feature type="compositionally biased region" description="Polar residues" evidence="3">
    <location>
        <begin position="428"/>
        <end position="452"/>
    </location>
</feature>
<dbReference type="SMART" id="SM00326">
    <property type="entry name" value="SH3"/>
    <property type="match status" value="1"/>
</dbReference>
<dbReference type="GO" id="GO:0016192">
    <property type="term" value="P:vesicle-mediated transport"/>
    <property type="evidence" value="ECO:0007669"/>
    <property type="project" value="UniProtKB-ARBA"/>
</dbReference>
<dbReference type="Gene3D" id="1.20.900.10">
    <property type="entry name" value="Dbl homology (DH) domain"/>
    <property type="match status" value="1"/>
</dbReference>
<dbReference type="InterPro" id="IPR000219">
    <property type="entry name" value="DH_dom"/>
</dbReference>
<dbReference type="GO" id="GO:0005737">
    <property type="term" value="C:cytoplasm"/>
    <property type="evidence" value="ECO:0007669"/>
    <property type="project" value="TreeGrafter"/>
</dbReference>
<dbReference type="InterPro" id="IPR011993">
    <property type="entry name" value="PH-like_dom_sf"/>
</dbReference>
<protein>
    <submittedName>
        <fullName evidence="6">Rho guanine nucleotide exchange factor 7-like</fullName>
    </submittedName>
</protein>
<dbReference type="SMART" id="SM00325">
    <property type="entry name" value="RhoGEF"/>
    <property type="match status" value="1"/>
</dbReference>
<evidence type="ECO:0000313" key="6">
    <source>
        <dbReference type="EMBL" id="LAC27786.1"/>
    </source>
</evidence>
<feature type="domain" description="SH3" evidence="4">
    <location>
        <begin position="3"/>
        <end position="62"/>
    </location>
</feature>
<evidence type="ECO:0000256" key="3">
    <source>
        <dbReference type="SAM" id="MobiDB-lite"/>
    </source>
</evidence>
<dbReference type="FunFam" id="2.30.30.40:FF:000072">
    <property type="entry name" value="Unconventional Myosin IB"/>
    <property type="match status" value="1"/>
</dbReference>
<dbReference type="PROSITE" id="PS50010">
    <property type="entry name" value="DH_2"/>
    <property type="match status" value="1"/>
</dbReference>